<dbReference type="NCBIfam" id="NF001613">
    <property type="entry name" value="PRK00400.1-5"/>
    <property type="match status" value="1"/>
</dbReference>
<evidence type="ECO:0000256" key="4">
    <source>
        <dbReference type="ARBA" id="ARBA00022605"/>
    </source>
</evidence>
<comment type="subcellular location">
    <subcellularLocation>
        <location evidence="9">Cytoplasm</location>
    </subcellularLocation>
</comment>
<evidence type="ECO:0000256" key="8">
    <source>
        <dbReference type="ARBA" id="ARBA00023102"/>
    </source>
</evidence>
<dbReference type="SUPFAM" id="SSF101386">
    <property type="entry name" value="all-alpha NTP pyrophosphatases"/>
    <property type="match status" value="1"/>
</dbReference>
<evidence type="ECO:0000256" key="6">
    <source>
        <dbReference type="ARBA" id="ARBA00022801"/>
    </source>
</evidence>
<evidence type="ECO:0000256" key="7">
    <source>
        <dbReference type="ARBA" id="ARBA00022840"/>
    </source>
</evidence>
<evidence type="ECO:0000256" key="5">
    <source>
        <dbReference type="ARBA" id="ARBA00022741"/>
    </source>
</evidence>
<keyword evidence="5 9" id="KW-0547">Nucleotide-binding</keyword>
<evidence type="ECO:0000313" key="10">
    <source>
        <dbReference type="EMBL" id="SMP30748.1"/>
    </source>
</evidence>
<keyword evidence="7 9" id="KW-0067">ATP-binding</keyword>
<comment type="caution">
    <text evidence="10">The sequence shown here is derived from an EMBL/GenBank/DDBJ whole genome shotgun (WGS) entry which is preliminary data.</text>
</comment>
<dbReference type="HAMAP" id="MF_01020">
    <property type="entry name" value="HisE"/>
    <property type="match status" value="1"/>
</dbReference>
<comment type="similarity">
    <text evidence="3 9">Belongs to the PRA-PH family.</text>
</comment>
<dbReference type="PANTHER" id="PTHR42945">
    <property type="entry name" value="HISTIDINE BIOSYNTHESIS BIFUNCTIONAL PROTEIN"/>
    <property type="match status" value="1"/>
</dbReference>
<accession>A0ABY1PBU1</accession>
<dbReference type="Pfam" id="PF01503">
    <property type="entry name" value="PRA-PH"/>
    <property type="match status" value="1"/>
</dbReference>
<name>A0ABY1PBU1_9HYPH</name>
<keyword evidence="6 9" id="KW-0378">Hydrolase</keyword>
<dbReference type="RefSeq" id="WP_155190430.1">
    <property type="nucleotide sequence ID" value="NZ_BAAAEA010000004.1"/>
</dbReference>
<evidence type="ECO:0000256" key="1">
    <source>
        <dbReference type="ARBA" id="ARBA00001460"/>
    </source>
</evidence>
<keyword evidence="4 9" id="KW-0028">Amino-acid biosynthesis</keyword>
<comment type="pathway">
    <text evidence="2 9">Amino-acid biosynthesis; L-histidine biosynthesis; L-histidine from 5-phospho-alpha-D-ribose 1-diphosphate: step 2/9.</text>
</comment>
<dbReference type="InterPro" id="IPR021130">
    <property type="entry name" value="PRib-ATP_PPHydrolase-like"/>
</dbReference>
<dbReference type="EMBL" id="FXTT01000004">
    <property type="protein sequence ID" value="SMP30748.1"/>
    <property type="molecule type" value="Genomic_DNA"/>
</dbReference>
<proteinExistence type="inferred from homology"/>
<reference evidence="10 11" key="1">
    <citation type="submission" date="2017-05" db="EMBL/GenBank/DDBJ databases">
        <authorList>
            <person name="Varghese N."/>
            <person name="Submissions S."/>
        </authorList>
    </citation>
    <scope>NUCLEOTIDE SEQUENCE [LARGE SCALE GENOMIC DNA]</scope>
    <source>
        <strain evidence="10 11">DSM 15949</strain>
    </source>
</reference>
<comment type="catalytic activity">
    <reaction evidence="1 9">
        <text>1-(5-phospho-beta-D-ribosyl)-ATP + H2O = 1-(5-phospho-beta-D-ribosyl)-5'-AMP + diphosphate + H(+)</text>
        <dbReference type="Rhea" id="RHEA:22828"/>
        <dbReference type="ChEBI" id="CHEBI:15377"/>
        <dbReference type="ChEBI" id="CHEBI:15378"/>
        <dbReference type="ChEBI" id="CHEBI:33019"/>
        <dbReference type="ChEBI" id="CHEBI:59457"/>
        <dbReference type="ChEBI" id="CHEBI:73183"/>
        <dbReference type="EC" id="3.6.1.31"/>
    </reaction>
</comment>
<evidence type="ECO:0000256" key="3">
    <source>
        <dbReference type="ARBA" id="ARBA00009392"/>
    </source>
</evidence>
<evidence type="ECO:0000256" key="2">
    <source>
        <dbReference type="ARBA" id="ARBA00005204"/>
    </source>
</evidence>
<gene>
    <name evidence="9" type="primary">hisE</name>
    <name evidence="10" type="ORF">SAMN06265374_3331</name>
</gene>
<dbReference type="Gene3D" id="1.10.287.1080">
    <property type="entry name" value="MazG-like"/>
    <property type="match status" value="1"/>
</dbReference>
<protein>
    <recommendedName>
        <fullName evidence="9">Phosphoribosyl-ATP pyrophosphatase</fullName>
        <shortName evidence="9">PRA-PH</shortName>
        <ecNumber evidence="9">3.6.1.31</ecNumber>
    </recommendedName>
</protein>
<sequence length="107" mass="11634">MTKFTLDDLDAIIAARAVSEDEGSYTRKLMKKGVSKCAQKLGEEAVEAAIAAVKHDREELTGEAADVLYHLLVVLNICDVSLADVMAELARRTSQTGLEEKASRPQD</sequence>
<keyword evidence="8 9" id="KW-0368">Histidine biosynthesis</keyword>
<dbReference type="CDD" id="cd11534">
    <property type="entry name" value="NTP-PPase_HisIE_like"/>
    <property type="match status" value="1"/>
</dbReference>
<keyword evidence="11" id="KW-1185">Reference proteome</keyword>
<organism evidence="10 11">
    <name type="scientific">Roseibium denhamense</name>
    <dbReference type="NCBI Taxonomy" id="76305"/>
    <lineage>
        <taxon>Bacteria</taxon>
        <taxon>Pseudomonadati</taxon>
        <taxon>Pseudomonadota</taxon>
        <taxon>Alphaproteobacteria</taxon>
        <taxon>Hyphomicrobiales</taxon>
        <taxon>Stappiaceae</taxon>
        <taxon>Roseibium</taxon>
    </lineage>
</organism>
<dbReference type="PANTHER" id="PTHR42945:SF1">
    <property type="entry name" value="HISTIDINE BIOSYNTHESIS BIFUNCTIONAL PROTEIN HIS7"/>
    <property type="match status" value="1"/>
</dbReference>
<dbReference type="InterPro" id="IPR008179">
    <property type="entry name" value="HisE"/>
</dbReference>
<dbReference type="Proteomes" id="UP001157914">
    <property type="component" value="Unassembled WGS sequence"/>
</dbReference>
<dbReference type="NCBIfam" id="TIGR03188">
    <property type="entry name" value="histidine_hisI"/>
    <property type="match status" value="1"/>
</dbReference>
<evidence type="ECO:0000256" key="9">
    <source>
        <dbReference type="HAMAP-Rule" id="MF_01020"/>
    </source>
</evidence>
<keyword evidence="9" id="KW-0963">Cytoplasm</keyword>
<evidence type="ECO:0000313" key="11">
    <source>
        <dbReference type="Proteomes" id="UP001157914"/>
    </source>
</evidence>
<dbReference type="EC" id="3.6.1.31" evidence="9"/>